<feature type="compositionally biased region" description="Basic and acidic residues" evidence="3">
    <location>
        <begin position="113"/>
        <end position="124"/>
    </location>
</feature>
<dbReference type="Pfam" id="PF24064">
    <property type="entry name" value="HTH_NPRL3"/>
    <property type="match status" value="1"/>
</dbReference>
<evidence type="ECO:0000256" key="4">
    <source>
        <dbReference type="SAM" id="SignalP"/>
    </source>
</evidence>
<accession>A0A371DWW0</accession>
<proteinExistence type="inferred from homology"/>
<organism evidence="6 7">
    <name type="scientific">Lentinus brumalis</name>
    <dbReference type="NCBI Taxonomy" id="2498619"/>
    <lineage>
        <taxon>Eukaryota</taxon>
        <taxon>Fungi</taxon>
        <taxon>Dikarya</taxon>
        <taxon>Basidiomycota</taxon>
        <taxon>Agaricomycotina</taxon>
        <taxon>Agaricomycetes</taxon>
        <taxon>Polyporales</taxon>
        <taxon>Polyporaceae</taxon>
        <taxon>Lentinus</taxon>
    </lineage>
</organism>
<evidence type="ECO:0000256" key="3">
    <source>
        <dbReference type="SAM" id="MobiDB-lite"/>
    </source>
</evidence>
<comment type="function">
    <text evidence="2">Mediates inactivation of the TORC1 complex in response to amino acid starvation. Required for meiotic nuclear division.</text>
</comment>
<dbReference type="GO" id="GO:0010508">
    <property type="term" value="P:positive regulation of autophagy"/>
    <property type="evidence" value="ECO:0007669"/>
    <property type="project" value="TreeGrafter"/>
</dbReference>
<feature type="signal peptide" evidence="4">
    <location>
        <begin position="1"/>
        <end position="17"/>
    </location>
</feature>
<dbReference type="STRING" id="139420.A0A371DWW0"/>
<evidence type="ECO:0000256" key="2">
    <source>
        <dbReference type="RuleBase" id="RU368069"/>
    </source>
</evidence>
<keyword evidence="7" id="KW-1185">Reference proteome</keyword>
<dbReference type="OrthoDB" id="18648at2759"/>
<feature type="chain" id="PRO_5016704326" description="Nitrogen permease regulator 3" evidence="4">
    <location>
        <begin position="18"/>
        <end position="815"/>
    </location>
</feature>
<feature type="region of interest" description="Disordered" evidence="3">
    <location>
        <begin position="196"/>
        <end position="252"/>
    </location>
</feature>
<dbReference type="InterPro" id="IPR056603">
    <property type="entry name" value="HTH_NPRL3"/>
</dbReference>
<dbReference type="GO" id="GO:1904262">
    <property type="term" value="P:negative regulation of TORC1 signaling"/>
    <property type="evidence" value="ECO:0007669"/>
    <property type="project" value="TreeGrafter"/>
</dbReference>
<dbReference type="GO" id="GO:0038202">
    <property type="term" value="P:TORC1 signaling"/>
    <property type="evidence" value="ECO:0007669"/>
    <property type="project" value="TreeGrafter"/>
</dbReference>
<feature type="compositionally biased region" description="Basic and acidic residues" evidence="3">
    <location>
        <begin position="679"/>
        <end position="694"/>
    </location>
</feature>
<sequence>MSATILCILLVTSSAKGSNLVYHWPPSPQTIPRLARPLPTNDFPGALADNPWRAANSPDNIAEEPQWEASAFDPDDYSEYYWQRPRTRRDRSVSFNHPHPQSHPTSRRASPSKNDHPHVKDDGPHAPLGLGGSAVDGECGDEYDTLLGYSAEFLAQILCPQSSMCHQKFELIVDDLAFVGHPVCADADGGWRFKQAKAKATSRGRGSKKRQSPREEERVLTPERAESAGRTGEEREGRESRQERAPMIHTQAGESSSGIKTFHFVVVLDLPDPSSSASGNIAKYFDTIYQQIAFNVTAVLYQEQVLHQYVEAECEMLNSLKDEYANKGESYADFMHEALKVSTIAPAMKTLFESIKENNIAHITLHGLPLELQLPPYLDSLLHADEDFEPEEEHEDEDGEPNAWGPELSFAWRLPALTPWKALLRLDGDDERGYELSMQLRAAQLNPEERELAEQLLKFLDSASVYLSLADMASLLDWQLESQVYPAVRWLVMHRRAKIVDVVHGSLKTVFSVPQKFPAPLATLSEEFARTFAQTGVPPLPKLLAMISTATHQQLANHFYATVVGSKELIPLYLDVVLWMLKRDLLIRLHLRIRIIATVDLKKRVRKRWEEHVMRKRSRSRARSISVGRSRERRNDSPHRGRGRRGGADDKAGPNLETVSESSPVEYWMSLSPKTARKQTRERSPEKVKSRKDSDEDEGEDVDGREKPDELDDEFLWSSADEAKWDEYYKTGGNDNVASMISDPARATPLERRWLAGMSLGKEPHIVRQFERIHQYFDGKCSDDEILYRAEISRKQLREVLHHYEEFLQTFLHPS</sequence>
<dbReference type="InterPro" id="IPR005365">
    <property type="entry name" value="Npr3"/>
</dbReference>
<dbReference type="EMBL" id="KZ857379">
    <property type="protein sequence ID" value="RDX57039.1"/>
    <property type="molecule type" value="Genomic_DNA"/>
</dbReference>
<dbReference type="GO" id="GO:0005774">
    <property type="term" value="C:vacuolar membrane"/>
    <property type="evidence" value="ECO:0007669"/>
    <property type="project" value="UniProtKB-SubCell"/>
</dbReference>
<feature type="region of interest" description="Disordered" evidence="3">
    <location>
        <begin position="620"/>
        <end position="713"/>
    </location>
</feature>
<comment type="similarity">
    <text evidence="1 2">Belongs to the NPR3 family.</text>
</comment>
<evidence type="ECO:0000313" key="6">
    <source>
        <dbReference type="EMBL" id="RDX57039.1"/>
    </source>
</evidence>
<protein>
    <recommendedName>
        <fullName evidence="2">Nitrogen permease regulator 3</fullName>
    </recommendedName>
    <alternativeName>
        <fullName evidence="2">Required for meiotic nuclear division protein 11</fullName>
    </alternativeName>
</protein>
<dbReference type="Proteomes" id="UP000256964">
    <property type="component" value="Unassembled WGS sequence"/>
</dbReference>
<reference evidence="6 7" key="1">
    <citation type="journal article" date="2018" name="Biotechnol. Biofuels">
        <title>Integrative visual omics of the white-rot fungus Polyporus brumalis exposes the biotechnological potential of its oxidative enzymes for delignifying raw plant biomass.</title>
        <authorList>
            <person name="Miyauchi S."/>
            <person name="Rancon A."/>
            <person name="Drula E."/>
            <person name="Hage H."/>
            <person name="Chaduli D."/>
            <person name="Favel A."/>
            <person name="Grisel S."/>
            <person name="Henrissat B."/>
            <person name="Herpoel-Gimbert I."/>
            <person name="Ruiz-Duenas F.J."/>
            <person name="Chevret D."/>
            <person name="Hainaut M."/>
            <person name="Lin J."/>
            <person name="Wang M."/>
            <person name="Pangilinan J."/>
            <person name="Lipzen A."/>
            <person name="Lesage-Meessen L."/>
            <person name="Navarro D."/>
            <person name="Riley R."/>
            <person name="Grigoriev I.V."/>
            <person name="Zhou S."/>
            <person name="Raouche S."/>
            <person name="Rosso M.N."/>
        </authorList>
    </citation>
    <scope>NUCLEOTIDE SEQUENCE [LARGE SCALE GENOMIC DNA]</scope>
    <source>
        <strain evidence="6 7">BRFM 1820</strain>
    </source>
</reference>
<evidence type="ECO:0000313" key="7">
    <source>
        <dbReference type="Proteomes" id="UP000256964"/>
    </source>
</evidence>
<evidence type="ECO:0000256" key="1">
    <source>
        <dbReference type="ARBA" id="ARBA00010546"/>
    </source>
</evidence>
<feature type="compositionally biased region" description="Basic and acidic residues" evidence="3">
    <location>
        <begin position="629"/>
        <end position="639"/>
    </location>
</feature>
<dbReference type="PANTHER" id="PTHR13153">
    <property type="entry name" value="CGTHBA PROTEIN -14 GENE PROTEIN"/>
    <property type="match status" value="1"/>
</dbReference>
<feature type="compositionally biased region" description="Basic and acidic residues" evidence="3">
    <location>
        <begin position="212"/>
        <end position="246"/>
    </location>
</feature>
<dbReference type="Pfam" id="PF03666">
    <property type="entry name" value="NPR3"/>
    <property type="match status" value="1"/>
</dbReference>
<keyword evidence="2" id="KW-0469">Meiosis</keyword>
<dbReference type="AlphaFoldDB" id="A0A371DWW0"/>
<dbReference type="GO" id="GO:0034198">
    <property type="term" value="P:cellular response to amino acid starvation"/>
    <property type="evidence" value="ECO:0007669"/>
    <property type="project" value="TreeGrafter"/>
</dbReference>
<feature type="domain" description="GATOR1 complex protein NPRL3 C-terminal HTH" evidence="5">
    <location>
        <begin position="748"/>
        <end position="808"/>
    </location>
</feature>
<evidence type="ECO:0000259" key="5">
    <source>
        <dbReference type="Pfam" id="PF24064"/>
    </source>
</evidence>
<dbReference type="PANTHER" id="PTHR13153:SF5">
    <property type="entry name" value="GATOR COMPLEX PROTEIN NPRL3"/>
    <property type="match status" value="1"/>
</dbReference>
<dbReference type="GO" id="GO:1990130">
    <property type="term" value="C:GATOR1 complex"/>
    <property type="evidence" value="ECO:0007669"/>
    <property type="project" value="TreeGrafter"/>
</dbReference>
<feature type="compositionally biased region" description="Basic residues" evidence="3">
    <location>
        <begin position="196"/>
        <end position="211"/>
    </location>
</feature>
<dbReference type="GO" id="GO:0051321">
    <property type="term" value="P:meiotic cell cycle"/>
    <property type="evidence" value="ECO:0007669"/>
    <property type="project" value="UniProtKB-UniRule"/>
</dbReference>
<gene>
    <name evidence="6" type="ORF">OH76DRAFT_1491759</name>
</gene>
<keyword evidence="2 4" id="KW-0732">Signal</keyword>
<feature type="compositionally biased region" description="Polar residues" evidence="3">
    <location>
        <begin position="102"/>
        <end position="112"/>
    </location>
</feature>
<name>A0A371DWW0_9APHY</name>
<comment type="subcellular location">
    <subcellularLocation>
        <location evidence="2">Vacuole membrane</location>
        <topology evidence="2">Peripheral membrane protein</topology>
    </subcellularLocation>
</comment>
<feature type="region of interest" description="Disordered" evidence="3">
    <location>
        <begin position="89"/>
        <end position="133"/>
    </location>
</feature>